<keyword evidence="3" id="KW-1185">Reference proteome</keyword>
<dbReference type="Proteomes" id="UP000243459">
    <property type="component" value="Chromosome 7"/>
</dbReference>
<dbReference type="EMBL" id="CM007387">
    <property type="protein sequence ID" value="ONK65294.1"/>
    <property type="molecule type" value="Genomic_DNA"/>
</dbReference>
<feature type="compositionally biased region" description="Basic and acidic residues" evidence="1">
    <location>
        <begin position="146"/>
        <end position="157"/>
    </location>
</feature>
<feature type="region of interest" description="Disordered" evidence="1">
    <location>
        <begin position="1"/>
        <end position="179"/>
    </location>
</feature>
<gene>
    <name evidence="2" type="ORF">A4U43_C07F35650</name>
</gene>
<proteinExistence type="predicted"/>
<name>A0A5P1EHN4_ASPOF</name>
<evidence type="ECO:0000256" key="1">
    <source>
        <dbReference type="SAM" id="MobiDB-lite"/>
    </source>
</evidence>
<evidence type="ECO:0000313" key="2">
    <source>
        <dbReference type="EMBL" id="ONK65294.1"/>
    </source>
</evidence>
<feature type="compositionally biased region" description="Acidic residues" evidence="1">
    <location>
        <begin position="118"/>
        <end position="131"/>
    </location>
</feature>
<accession>A0A5P1EHN4</accession>
<sequence>MWVREQTGCKSSLLSQRLTPSLSDSCSSPTATPSERKHSDPSDSAATSYTLEDNMLVRYFVNRTPSPPPSPSSEGGVFSEIPPRYPLSYCKESDETLTNGVEEGGGGGEGEAVPFDSTIEEIVADEDEEEAATPASRGRIFAGGNARDREGRGEEVRGASGPRRATVRGGGGKSERGRG</sequence>
<dbReference type="Gramene" id="ONK65294">
    <property type="protein sequence ID" value="ONK65294"/>
    <property type="gene ID" value="A4U43_C07F35650"/>
</dbReference>
<feature type="compositionally biased region" description="Polar residues" evidence="1">
    <location>
        <begin position="8"/>
        <end position="33"/>
    </location>
</feature>
<organism evidence="2 3">
    <name type="scientific">Asparagus officinalis</name>
    <name type="common">Garden asparagus</name>
    <dbReference type="NCBI Taxonomy" id="4686"/>
    <lineage>
        <taxon>Eukaryota</taxon>
        <taxon>Viridiplantae</taxon>
        <taxon>Streptophyta</taxon>
        <taxon>Embryophyta</taxon>
        <taxon>Tracheophyta</taxon>
        <taxon>Spermatophyta</taxon>
        <taxon>Magnoliopsida</taxon>
        <taxon>Liliopsida</taxon>
        <taxon>Asparagales</taxon>
        <taxon>Asparagaceae</taxon>
        <taxon>Asparagoideae</taxon>
        <taxon>Asparagus</taxon>
    </lineage>
</organism>
<protein>
    <submittedName>
        <fullName evidence="2">Uncharacterized protein</fullName>
    </submittedName>
</protein>
<evidence type="ECO:0000313" key="3">
    <source>
        <dbReference type="Proteomes" id="UP000243459"/>
    </source>
</evidence>
<dbReference type="AlphaFoldDB" id="A0A5P1EHN4"/>
<reference evidence="3" key="1">
    <citation type="journal article" date="2017" name="Nat. Commun.">
        <title>The asparagus genome sheds light on the origin and evolution of a young Y chromosome.</title>
        <authorList>
            <person name="Harkess A."/>
            <person name="Zhou J."/>
            <person name="Xu C."/>
            <person name="Bowers J.E."/>
            <person name="Van der Hulst R."/>
            <person name="Ayyampalayam S."/>
            <person name="Mercati F."/>
            <person name="Riccardi P."/>
            <person name="McKain M.R."/>
            <person name="Kakrana A."/>
            <person name="Tang H."/>
            <person name="Ray J."/>
            <person name="Groenendijk J."/>
            <person name="Arikit S."/>
            <person name="Mathioni S.M."/>
            <person name="Nakano M."/>
            <person name="Shan H."/>
            <person name="Telgmann-Rauber A."/>
            <person name="Kanno A."/>
            <person name="Yue Z."/>
            <person name="Chen H."/>
            <person name="Li W."/>
            <person name="Chen Y."/>
            <person name="Xu X."/>
            <person name="Zhang Y."/>
            <person name="Luo S."/>
            <person name="Chen H."/>
            <person name="Gao J."/>
            <person name="Mao Z."/>
            <person name="Pires J.C."/>
            <person name="Luo M."/>
            <person name="Kudrna D."/>
            <person name="Wing R.A."/>
            <person name="Meyers B.C."/>
            <person name="Yi K."/>
            <person name="Kong H."/>
            <person name="Lavrijsen P."/>
            <person name="Sunseri F."/>
            <person name="Falavigna A."/>
            <person name="Ye Y."/>
            <person name="Leebens-Mack J.H."/>
            <person name="Chen G."/>
        </authorList>
    </citation>
    <scope>NUCLEOTIDE SEQUENCE [LARGE SCALE GENOMIC DNA]</scope>
    <source>
        <strain evidence="3">cv. DH0086</strain>
    </source>
</reference>
<feature type="compositionally biased region" description="Polar residues" evidence="1">
    <location>
        <begin position="42"/>
        <end position="51"/>
    </location>
</feature>